<organism evidence="2 3">
    <name type="scientific">Trypanosoma equiperdum</name>
    <dbReference type="NCBI Taxonomy" id="5694"/>
    <lineage>
        <taxon>Eukaryota</taxon>
        <taxon>Discoba</taxon>
        <taxon>Euglenozoa</taxon>
        <taxon>Kinetoplastea</taxon>
        <taxon>Metakinetoplastina</taxon>
        <taxon>Trypanosomatida</taxon>
        <taxon>Trypanosomatidae</taxon>
        <taxon>Trypanosoma</taxon>
    </lineage>
</organism>
<dbReference type="RefSeq" id="XP_067079492.1">
    <property type="nucleotide sequence ID" value="XM_067223391.1"/>
</dbReference>
<evidence type="ECO:0000313" key="2">
    <source>
        <dbReference type="EMBL" id="SCU68315.1"/>
    </source>
</evidence>
<keyword evidence="3" id="KW-1185">Reference proteome</keyword>
<comment type="caution">
    <text evidence="2">The sequence shown here is derived from an EMBL/GenBank/DDBJ whole genome shotgun (WGS) entry which is preliminary data.</text>
</comment>
<proteinExistence type="predicted"/>
<gene>
    <name evidence="2" type="ORF">TEOVI_000050400</name>
</gene>
<dbReference type="Proteomes" id="UP000195570">
    <property type="component" value="Unassembled WGS sequence"/>
</dbReference>
<evidence type="ECO:0000256" key="1">
    <source>
        <dbReference type="SAM" id="MobiDB-lite"/>
    </source>
</evidence>
<evidence type="ECO:0000313" key="3">
    <source>
        <dbReference type="Proteomes" id="UP000195570"/>
    </source>
</evidence>
<feature type="region of interest" description="Disordered" evidence="1">
    <location>
        <begin position="206"/>
        <end position="316"/>
    </location>
</feature>
<reference evidence="2" key="1">
    <citation type="submission" date="2016-09" db="EMBL/GenBank/DDBJ databases">
        <authorList>
            <person name="Hebert L."/>
            <person name="Moumen B."/>
        </authorList>
    </citation>
    <scope>NUCLEOTIDE SEQUENCE [LARGE SCALE GENOMIC DNA]</scope>
    <source>
        <strain evidence="2">OVI</strain>
    </source>
</reference>
<dbReference type="AlphaFoldDB" id="A0A1G4I8F1"/>
<accession>A0A1G4I8F1</accession>
<feature type="compositionally biased region" description="Polar residues" evidence="1">
    <location>
        <begin position="206"/>
        <end position="248"/>
    </location>
</feature>
<dbReference type="GeneID" id="92374444"/>
<feature type="compositionally biased region" description="Basic and acidic residues" evidence="1">
    <location>
        <begin position="288"/>
        <end position="300"/>
    </location>
</feature>
<sequence>MWEAACLDGSLKGVQQETLRFEEDSGLHERDSPTIWSKNSLRYHDTTQPYVRDGEEKQRQHTNVHSIVLSDLDNSGEDAPQMQLNEHSVNTSRVLFTSRADFTSFCSVEEKNPENAEVATRRALTIHNNARQILQAYRALKFTIEQQVYRRYFLKWLQLHWSRGPVGGPIQTSAALPLCSTPQVVKRQLEDGMEGLLWDTASKSTPLSVPSSIKYGLSSTGHSGSNRRQELQSDGQPYESTPRNSPWSATKEPSCKLAYGEKHNTPSTSATPSNKDSSLYSCNVSSIHPDRGTPQREEFPCLRLPALGTPRSQSVN</sequence>
<dbReference type="EMBL" id="CZPT02000954">
    <property type="protein sequence ID" value="SCU68315.1"/>
    <property type="molecule type" value="Genomic_DNA"/>
</dbReference>
<name>A0A1G4I8F1_TRYEQ</name>
<feature type="compositionally biased region" description="Polar residues" evidence="1">
    <location>
        <begin position="265"/>
        <end position="286"/>
    </location>
</feature>
<protein>
    <submittedName>
        <fullName evidence="2">Uncharacterized protein</fullName>
    </submittedName>
</protein>
<dbReference type="VEuPathDB" id="TriTrypDB:TEOVI_000050400"/>